<reference evidence="1 2" key="1">
    <citation type="submission" date="2019-04" db="EMBL/GenBank/DDBJ databases">
        <title>Annotation for the trematode Fasciola gigantica.</title>
        <authorList>
            <person name="Choi Y.-J."/>
        </authorList>
    </citation>
    <scope>NUCLEOTIDE SEQUENCE [LARGE SCALE GENOMIC DNA]</scope>
    <source>
        <strain evidence="1">Uganda_cow_1</strain>
    </source>
</reference>
<dbReference type="AlphaFoldDB" id="A0A504YA58"/>
<dbReference type="EMBL" id="SUNJ01015451">
    <property type="protein sequence ID" value="TPP55728.1"/>
    <property type="molecule type" value="Genomic_DNA"/>
</dbReference>
<dbReference type="OrthoDB" id="6237429at2759"/>
<accession>A0A504YA58</accession>
<sequence length="35" mass="3751">MNVLEAQGDRICNAARELVSDCQEQSGRAKTNGSV</sequence>
<evidence type="ECO:0000313" key="1">
    <source>
        <dbReference type="EMBL" id="TPP55728.1"/>
    </source>
</evidence>
<evidence type="ECO:0000313" key="2">
    <source>
        <dbReference type="Proteomes" id="UP000316759"/>
    </source>
</evidence>
<name>A0A504YA58_FASGI</name>
<organism evidence="1 2">
    <name type="scientific">Fasciola gigantica</name>
    <name type="common">Giant liver fluke</name>
    <dbReference type="NCBI Taxonomy" id="46835"/>
    <lineage>
        <taxon>Eukaryota</taxon>
        <taxon>Metazoa</taxon>
        <taxon>Spiralia</taxon>
        <taxon>Lophotrochozoa</taxon>
        <taxon>Platyhelminthes</taxon>
        <taxon>Trematoda</taxon>
        <taxon>Digenea</taxon>
        <taxon>Plagiorchiida</taxon>
        <taxon>Echinostomata</taxon>
        <taxon>Echinostomatoidea</taxon>
        <taxon>Fasciolidae</taxon>
        <taxon>Fasciola</taxon>
    </lineage>
</organism>
<keyword evidence="2" id="KW-1185">Reference proteome</keyword>
<dbReference type="Proteomes" id="UP000316759">
    <property type="component" value="Unassembled WGS sequence"/>
</dbReference>
<protein>
    <submittedName>
        <fullName evidence="1">Uncharacterized protein</fullName>
    </submittedName>
</protein>
<proteinExistence type="predicted"/>
<comment type="caution">
    <text evidence="1">The sequence shown here is derived from an EMBL/GenBank/DDBJ whole genome shotgun (WGS) entry which is preliminary data.</text>
</comment>
<gene>
    <name evidence="1" type="ORF">FGIG_05785</name>
</gene>